<feature type="compositionally biased region" description="Low complexity" evidence="4">
    <location>
        <begin position="238"/>
        <end position="249"/>
    </location>
</feature>
<evidence type="ECO:0000256" key="3">
    <source>
        <dbReference type="ARBA" id="ARBA00023163"/>
    </source>
</evidence>
<reference evidence="6 7" key="1">
    <citation type="submission" date="2016-09" db="EMBL/GenBank/DDBJ databases">
        <title>Rhizobium sp. nov., a novel species isolated from the rice rhizosphere.</title>
        <authorList>
            <person name="Zhao J."/>
            <person name="Zhang X."/>
        </authorList>
    </citation>
    <scope>NUCLEOTIDE SEQUENCE [LARGE SCALE GENOMIC DNA]</scope>
    <source>
        <strain evidence="6 7">MH17</strain>
    </source>
</reference>
<protein>
    <submittedName>
        <fullName evidence="6">GntR family transcriptional regulator</fullName>
    </submittedName>
</protein>
<dbReference type="PANTHER" id="PTHR43537:SF53">
    <property type="entry name" value="HTH-TYPE TRANSCRIPTIONAL REPRESSOR NANR"/>
    <property type="match status" value="1"/>
</dbReference>
<feature type="region of interest" description="Disordered" evidence="4">
    <location>
        <begin position="238"/>
        <end position="270"/>
    </location>
</feature>
<keyword evidence="1" id="KW-0805">Transcription regulation</keyword>
<dbReference type="RefSeq" id="WP_075634722.1">
    <property type="nucleotide sequence ID" value="NZ_MKIO01000027.1"/>
</dbReference>
<comment type="caution">
    <text evidence="6">The sequence shown here is derived from an EMBL/GenBank/DDBJ whole genome shotgun (WGS) entry which is preliminary data.</text>
</comment>
<dbReference type="Pfam" id="PF00392">
    <property type="entry name" value="GntR"/>
    <property type="match status" value="1"/>
</dbReference>
<dbReference type="CDD" id="cd07377">
    <property type="entry name" value="WHTH_GntR"/>
    <property type="match status" value="1"/>
</dbReference>
<accession>A0A1Q9AKA6</accession>
<dbReference type="InterPro" id="IPR000524">
    <property type="entry name" value="Tscrpt_reg_HTH_GntR"/>
</dbReference>
<dbReference type="Gene3D" id="1.20.120.530">
    <property type="entry name" value="GntR ligand-binding domain-like"/>
    <property type="match status" value="1"/>
</dbReference>
<dbReference type="SUPFAM" id="SSF46785">
    <property type="entry name" value="Winged helix' DNA-binding domain"/>
    <property type="match status" value="1"/>
</dbReference>
<dbReference type="PRINTS" id="PR00035">
    <property type="entry name" value="HTHGNTR"/>
</dbReference>
<dbReference type="AlphaFoldDB" id="A0A1Q9AKA6"/>
<dbReference type="OrthoDB" id="7618373at2"/>
<proteinExistence type="predicted"/>
<organism evidence="6 7">
    <name type="scientific">Xaviernesmea rhizosphaerae</name>
    <dbReference type="NCBI Taxonomy" id="1672749"/>
    <lineage>
        <taxon>Bacteria</taxon>
        <taxon>Pseudomonadati</taxon>
        <taxon>Pseudomonadota</taxon>
        <taxon>Alphaproteobacteria</taxon>
        <taxon>Hyphomicrobiales</taxon>
        <taxon>Rhizobiaceae</taxon>
        <taxon>Rhizobium/Agrobacterium group</taxon>
        <taxon>Xaviernesmea</taxon>
    </lineage>
</organism>
<dbReference type="GO" id="GO:0003677">
    <property type="term" value="F:DNA binding"/>
    <property type="evidence" value="ECO:0007669"/>
    <property type="project" value="UniProtKB-KW"/>
</dbReference>
<feature type="compositionally biased region" description="Pro residues" evidence="4">
    <location>
        <begin position="250"/>
        <end position="262"/>
    </location>
</feature>
<evidence type="ECO:0000313" key="6">
    <source>
        <dbReference type="EMBL" id="OLP55722.1"/>
    </source>
</evidence>
<dbReference type="Pfam" id="PF07729">
    <property type="entry name" value="FCD"/>
    <property type="match status" value="1"/>
</dbReference>
<dbReference type="PANTHER" id="PTHR43537">
    <property type="entry name" value="TRANSCRIPTIONAL REGULATOR, GNTR FAMILY"/>
    <property type="match status" value="1"/>
</dbReference>
<name>A0A1Q9AKA6_9HYPH</name>
<dbReference type="Gene3D" id="1.10.10.10">
    <property type="entry name" value="Winged helix-like DNA-binding domain superfamily/Winged helix DNA-binding domain"/>
    <property type="match status" value="1"/>
</dbReference>
<gene>
    <name evidence="6" type="ORF">BJF92_08640</name>
</gene>
<dbReference type="SUPFAM" id="SSF48008">
    <property type="entry name" value="GntR ligand-binding domain-like"/>
    <property type="match status" value="1"/>
</dbReference>
<dbReference type="PROSITE" id="PS50949">
    <property type="entry name" value="HTH_GNTR"/>
    <property type="match status" value="1"/>
</dbReference>
<evidence type="ECO:0000256" key="2">
    <source>
        <dbReference type="ARBA" id="ARBA00023125"/>
    </source>
</evidence>
<evidence type="ECO:0000256" key="1">
    <source>
        <dbReference type="ARBA" id="ARBA00023015"/>
    </source>
</evidence>
<dbReference type="InterPro" id="IPR008920">
    <property type="entry name" value="TF_FadR/GntR_C"/>
</dbReference>
<dbReference type="Proteomes" id="UP000186143">
    <property type="component" value="Unassembled WGS sequence"/>
</dbReference>
<dbReference type="InterPro" id="IPR036390">
    <property type="entry name" value="WH_DNA-bd_sf"/>
</dbReference>
<evidence type="ECO:0000313" key="7">
    <source>
        <dbReference type="Proteomes" id="UP000186143"/>
    </source>
</evidence>
<dbReference type="STRING" id="1672749.BJF92_08640"/>
<evidence type="ECO:0000259" key="5">
    <source>
        <dbReference type="PROSITE" id="PS50949"/>
    </source>
</evidence>
<sequence length="270" mass="29202">MQVSDTSTSAPATIDDVIVQSVLARRIRPGARLGESELATVFGVSRTLVREAMMRLEARGIVEVRPRRGWFVIEPSRLDAAQVFQARRALEAGLMRVMPPLTEAARAKLHAHLDEERRAIAEGDHPRLVCLMGDFHICLVELIGNPVLADILRDLTARTILISMLYQTDEHAEESHRGHCRIVEALERGDPAGAADLAILHLDEVEAGLDLDMATDPLADLRRSLNLAAAPGLSATAAPLSPSPLELSSPPHPSSSSPPPSPALKRTSSE</sequence>
<dbReference type="SMART" id="SM00345">
    <property type="entry name" value="HTH_GNTR"/>
    <property type="match status" value="1"/>
</dbReference>
<keyword evidence="2" id="KW-0238">DNA-binding</keyword>
<evidence type="ECO:0000256" key="4">
    <source>
        <dbReference type="SAM" id="MobiDB-lite"/>
    </source>
</evidence>
<feature type="domain" description="HTH gntR-type" evidence="5">
    <location>
        <begin position="8"/>
        <end position="75"/>
    </location>
</feature>
<dbReference type="InterPro" id="IPR036388">
    <property type="entry name" value="WH-like_DNA-bd_sf"/>
</dbReference>
<keyword evidence="3" id="KW-0804">Transcription</keyword>
<dbReference type="GO" id="GO:0003700">
    <property type="term" value="F:DNA-binding transcription factor activity"/>
    <property type="evidence" value="ECO:0007669"/>
    <property type="project" value="InterPro"/>
</dbReference>
<dbReference type="EMBL" id="MKIO01000027">
    <property type="protein sequence ID" value="OLP55722.1"/>
    <property type="molecule type" value="Genomic_DNA"/>
</dbReference>
<dbReference type="InterPro" id="IPR011711">
    <property type="entry name" value="GntR_C"/>
</dbReference>
<dbReference type="SMART" id="SM00895">
    <property type="entry name" value="FCD"/>
    <property type="match status" value="1"/>
</dbReference>